<evidence type="ECO:0000256" key="2">
    <source>
        <dbReference type="SAM" id="SignalP"/>
    </source>
</evidence>
<dbReference type="AlphaFoldDB" id="A0A2G8K3J9"/>
<evidence type="ECO:0000313" key="4">
    <source>
        <dbReference type="Proteomes" id="UP000230750"/>
    </source>
</evidence>
<sequence>MLNMALMKSAIALCTFLVLFDAAAAVIDCSGLNIPATTTCKDYVAYGAADVAVERIALNRFSDDDQEIFRVVLANISNKYYPSIKIEPQNVAIVELFENREGVLILSFFIMNPSGSEYFPILFRTKELHLLMELNMDAINDRLPYTIEARPPEDDYPLFFPVWAIVIIVYLVIVLIVFLIVLASRNWKLDLIPFDLKQKADNCRPVTRKVATDPNQNDYDIVKKNNTQDGAMQTPRTVAMQVRPSDIDKTTAVIETQPDAISKEPDATSSGSDTSKMRALLMMLMKVSMAETK</sequence>
<proteinExistence type="predicted"/>
<keyword evidence="2" id="KW-0732">Signal</keyword>
<dbReference type="Proteomes" id="UP000230750">
    <property type="component" value="Unassembled WGS sequence"/>
</dbReference>
<feature type="chain" id="PRO_5013614152" evidence="2">
    <location>
        <begin position="26"/>
        <end position="293"/>
    </location>
</feature>
<keyword evidence="1" id="KW-0472">Membrane</keyword>
<evidence type="ECO:0000313" key="3">
    <source>
        <dbReference type="EMBL" id="PIK42529.1"/>
    </source>
</evidence>
<comment type="caution">
    <text evidence="3">The sequence shown here is derived from an EMBL/GenBank/DDBJ whole genome shotgun (WGS) entry which is preliminary data.</text>
</comment>
<accession>A0A2G8K3J9</accession>
<dbReference type="EMBL" id="MRZV01000926">
    <property type="protein sequence ID" value="PIK42529.1"/>
    <property type="molecule type" value="Genomic_DNA"/>
</dbReference>
<keyword evidence="4" id="KW-1185">Reference proteome</keyword>
<gene>
    <name evidence="3" type="ORF">BSL78_20605</name>
</gene>
<feature type="signal peptide" evidence="2">
    <location>
        <begin position="1"/>
        <end position="25"/>
    </location>
</feature>
<name>A0A2G8K3J9_STIJA</name>
<keyword evidence="1" id="KW-1133">Transmembrane helix</keyword>
<protein>
    <submittedName>
        <fullName evidence="3">Uncharacterized protein</fullName>
    </submittedName>
</protein>
<organism evidence="3 4">
    <name type="scientific">Stichopus japonicus</name>
    <name type="common">Sea cucumber</name>
    <dbReference type="NCBI Taxonomy" id="307972"/>
    <lineage>
        <taxon>Eukaryota</taxon>
        <taxon>Metazoa</taxon>
        <taxon>Echinodermata</taxon>
        <taxon>Eleutherozoa</taxon>
        <taxon>Echinozoa</taxon>
        <taxon>Holothuroidea</taxon>
        <taxon>Aspidochirotacea</taxon>
        <taxon>Aspidochirotida</taxon>
        <taxon>Stichopodidae</taxon>
        <taxon>Apostichopus</taxon>
    </lineage>
</organism>
<feature type="transmembrane region" description="Helical" evidence="1">
    <location>
        <begin position="158"/>
        <end position="182"/>
    </location>
</feature>
<dbReference type="OrthoDB" id="10484884at2759"/>
<evidence type="ECO:0000256" key="1">
    <source>
        <dbReference type="SAM" id="Phobius"/>
    </source>
</evidence>
<keyword evidence="1" id="KW-0812">Transmembrane</keyword>
<reference evidence="3 4" key="1">
    <citation type="journal article" date="2017" name="PLoS Biol.">
        <title>The sea cucumber genome provides insights into morphological evolution and visceral regeneration.</title>
        <authorList>
            <person name="Zhang X."/>
            <person name="Sun L."/>
            <person name="Yuan J."/>
            <person name="Sun Y."/>
            <person name="Gao Y."/>
            <person name="Zhang L."/>
            <person name="Li S."/>
            <person name="Dai H."/>
            <person name="Hamel J.F."/>
            <person name="Liu C."/>
            <person name="Yu Y."/>
            <person name="Liu S."/>
            <person name="Lin W."/>
            <person name="Guo K."/>
            <person name="Jin S."/>
            <person name="Xu P."/>
            <person name="Storey K.B."/>
            <person name="Huan P."/>
            <person name="Zhang T."/>
            <person name="Zhou Y."/>
            <person name="Zhang J."/>
            <person name="Lin C."/>
            <person name="Li X."/>
            <person name="Xing L."/>
            <person name="Huo D."/>
            <person name="Sun M."/>
            <person name="Wang L."/>
            <person name="Mercier A."/>
            <person name="Li F."/>
            <person name="Yang H."/>
            <person name="Xiang J."/>
        </authorList>
    </citation>
    <scope>NUCLEOTIDE SEQUENCE [LARGE SCALE GENOMIC DNA]</scope>
    <source>
        <strain evidence="3">Shaxun</strain>
        <tissue evidence="3">Muscle</tissue>
    </source>
</reference>